<dbReference type="Gene3D" id="3.40.50.2300">
    <property type="match status" value="1"/>
</dbReference>
<dbReference type="Pfam" id="PF00486">
    <property type="entry name" value="Trans_reg_C"/>
    <property type="match status" value="1"/>
</dbReference>
<dbReference type="GO" id="GO:0000976">
    <property type="term" value="F:transcription cis-regulatory region binding"/>
    <property type="evidence" value="ECO:0007669"/>
    <property type="project" value="TreeGrafter"/>
</dbReference>
<dbReference type="InterPro" id="IPR039420">
    <property type="entry name" value="WalR-like"/>
</dbReference>
<dbReference type="FunFam" id="3.40.50.2300:FF:000001">
    <property type="entry name" value="DNA-binding response regulator PhoB"/>
    <property type="match status" value="1"/>
</dbReference>
<evidence type="ECO:0000313" key="11">
    <source>
        <dbReference type="Proteomes" id="UP000255328"/>
    </source>
</evidence>
<name>A0A377GVL3_9FUSO</name>
<dbReference type="CDD" id="cd00383">
    <property type="entry name" value="trans_reg_C"/>
    <property type="match status" value="1"/>
</dbReference>
<feature type="domain" description="Response regulatory" evidence="8">
    <location>
        <begin position="3"/>
        <end position="116"/>
    </location>
</feature>
<gene>
    <name evidence="10" type="primary">mprA</name>
    <name evidence="10" type="ORF">NCTC10723_00476</name>
</gene>
<evidence type="ECO:0000256" key="7">
    <source>
        <dbReference type="PROSITE-ProRule" id="PRU01091"/>
    </source>
</evidence>
<evidence type="ECO:0000256" key="2">
    <source>
        <dbReference type="ARBA" id="ARBA00023012"/>
    </source>
</evidence>
<dbReference type="PANTHER" id="PTHR48111">
    <property type="entry name" value="REGULATOR OF RPOS"/>
    <property type="match status" value="1"/>
</dbReference>
<feature type="domain" description="OmpR/PhoB-type" evidence="9">
    <location>
        <begin position="125"/>
        <end position="222"/>
    </location>
</feature>
<accession>A0A377GVL3</accession>
<dbReference type="InterPro" id="IPR001867">
    <property type="entry name" value="OmpR/PhoB-type_DNA-bd"/>
</dbReference>
<dbReference type="SMART" id="SM00862">
    <property type="entry name" value="Trans_reg_C"/>
    <property type="match status" value="1"/>
</dbReference>
<dbReference type="PANTHER" id="PTHR48111:SF22">
    <property type="entry name" value="REGULATOR OF RPOS"/>
    <property type="match status" value="1"/>
</dbReference>
<dbReference type="CDD" id="cd17574">
    <property type="entry name" value="REC_OmpR"/>
    <property type="match status" value="1"/>
</dbReference>
<evidence type="ECO:0000256" key="5">
    <source>
        <dbReference type="ARBA" id="ARBA00023163"/>
    </source>
</evidence>
<evidence type="ECO:0000256" key="3">
    <source>
        <dbReference type="ARBA" id="ARBA00023015"/>
    </source>
</evidence>
<keyword evidence="3" id="KW-0805">Transcription regulation</keyword>
<dbReference type="GO" id="GO:0006355">
    <property type="term" value="P:regulation of DNA-templated transcription"/>
    <property type="evidence" value="ECO:0007669"/>
    <property type="project" value="InterPro"/>
</dbReference>
<feature type="modified residue" description="4-aspartylphosphate" evidence="6">
    <location>
        <position position="52"/>
    </location>
</feature>
<keyword evidence="1 6" id="KW-0597">Phosphoprotein</keyword>
<dbReference type="PROSITE" id="PS51755">
    <property type="entry name" value="OMPR_PHOB"/>
    <property type="match status" value="1"/>
</dbReference>
<dbReference type="Pfam" id="PF00072">
    <property type="entry name" value="Response_reg"/>
    <property type="match status" value="1"/>
</dbReference>
<evidence type="ECO:0000256" key="4">
    <source>
        <dbReference type="ARBA" id="ARBA00023125"/>
    </source>
</evidence>
<dbReference type="RefSeq" id="WP_115268982.1">
    <property type="nucleotide sequence ID" value="NZ_UGGU01000003.1"/>
</dbReference>
<proteinExistence type="predicted"/>
<dbReference type="Gene3D" id="6.10.250.690">
    <property type="match status" value="1"/>
</dbReference>
<keyword evidence="4 7" id="KW-0238">DNA-binding</keyword>
<dbReference type="EMBL" id="UGGU01000003">
    <property type="protein sequence ID" value="STO31037.1"/>
    <property type="molecule type" value="Genomic_DNA"/>
</dbReference>
<evidence type="ECO:0000259" key="8">
    <source>
        <dbReference type="PROSITE" id="PS50110"/>
    </source>
</evidence>
<organism evidence="10 11">
    <name type="scientific">Fusobacterium necrogenes</name>
    <dbReference type="NCBI Taxonomy" id="858"/>
    <lineage>
        <taxon>Bacteria</taxon>
        <taxon>Fusobacteriati</taxon>
        <taxon>Fusobacteriota</taxon>
        <taxon>Fusobacteriia</taxon>
        <taxon>Fusobacteriales</taxon>
        <taxon>Fusobacteriaceae</taxon>
        <taxon>Fusobacterium</taxon>
    </lineage>
</organism>
<dbReference type="SMART" id="SM00448">
    <property type="entry name" value="REC"/>
    <property type="match status" value="1"/>
</dbReference>
<dbReference type="GO" id="GO:0032993">
    <property type="term" value="C:protein-DNA complex"/>
    <property type="evidence" value="ECO:0007669"/>
    <property type="project" value="TreeGrafter"/>
</dbReference>
<evidence type="ECO:0000256" key="6">
    <source>
        <dbReference type="PROSITE-ProRule" id="PRU00169"/>
    </source>
</evidence>
<evidence type="ECO:0000313" key="10">
    <source>
        <dbReference type="EMBL" id="STO31037.1"/>
    </source>
</evidence>
<dbReference type="InterPro" id="IPR036388">
    <property type="entry name" value="WH-like_DNA-bd_sf"/>
</dbReference>
<evidence type="ECO:0000256" key="1">
    <source>
        <dbReference type="ARBA" id="ARBA00022553"/>
    </source>
</evidence>
<dbReference type="InterPro" id="IPR011006">
    <property type="entry name" value="CheY-like_superfamily"/>
</dbReference>
<dbReference type="AlphaFoldDB" id="A0A377GVL3"/>
<protein>
    <submittedName>
        <fullName evidence="10">Mycobacterial persistence regulator A</fullName>
    </submittedName>
</protein>
<reference evidence="10 11" key="1">
    <citation type="submission" date="2018-06" db="EMBL/GenBank/DDBJ databases">
        <authorList>
            <consortium name="Pathogen Informatics"/>
            <person name="Doyle S."/>
        </authorList>
    </citation>
    <scope>NUCLEOTIDE SEQUENCE [LARGE SCALE GENOMIC DNA]</scope>
    <source>
        <strain evidence="10 11">NCTC10723</strain>
    </source>
</reference>
<sequence>MKKILIIEDDLRIRRILQLELEHEGYLVNLAKDGKEGLEKFKLMRYDLILLDLMLPEVSGEEVCKKLRKNSDIPIIVLTAKEDIKSKVELLDMGADDYITKPFNIEELFARMRVALRNKKNYQEIGKLKYEDLVLDITRKELVINEEKISLTKTEYRLLELFILNKELIVSRERIITEIWGYDFDGEEKIVDVYLNFLRKKIETQEKKYIQNIRGFGYMLKLKRGDSYEKDI</sequence>
<evidence type="ECO:0000259" key="9">
    <source>
        <dbReference type="PROSITE" id="PS51755"/>
    </source>
</evidence>
<dbReference type="PROSITE" id="PS50110">
    <property type="entry name" value="RESPONSE_REGULATORY"/>
    <property type="match status" value="1"/>
</dbReference>
<keyword evidence="2" id="KW-0902">Two-component regulatory system</keyword>
<dbReference type="SUPFAM" id="SSF52172">
    <property type="entry name" value="CheY-like"/>
    <property type="match status" value="1"/>
</dbReference>
<dbReference type="Proteomes" id="UP000255328">
    <property type="component" value="Unassembled WGS sequence"/>
</dbReference>
<feature type="DNA-binding region" description="OmpR/PhoB-type" evidence="7">
    <location>
        <begin position="125"/>
        <end position="222"/>
    </location>
</feature>
<dbReference type="GO" id="GO:0005829">
    <property type="term" value="C:cytosol"/>
    <property type="evidence" value="ECO:0007669"/>
    <property type="project" value="TreeGrafter"/>
</dbReference>
<dbReference type="GO" id="GO:0000156">
    <property type="term" value="F:phosphorelay response regulator activity"/>
    <property type="evidence" value="ECO:0007669"/>
    <property type="project" value="TreeGrafter"/>
</dbReference>
<keyword evidence="5" id="KW-0804">Transcription</keyword>
<dbReference type="Gene3D" id="1.10.10.10">
    <property type="entry name" value="Winged helix-like DNA-binding domain superfamily/Winged helix DNA-binding domain"/>
    <property type="match status" value="1"/>
</dbReference>
<dbReference type="InterPro" id="IPR001789">
    <property type="entry name" value="Sig_transdc_resp-reg_receiver"/>
</dbReference>
<keyword evidence="11" id="KW-1185">Reference proteome</keyword>
<dbReference type="OrthoDB" id="9790442at2"/>